<dbReference type="AlphaFoldDB" id="A0AAP4D2I5"/>
<feature type="transmembrane region" description="Helical" evidence="1">
    <location>
        <begin position="53"/>
        <end position="76"/>
    </location>
</feature>
<reference evidence="2 3" key="1">
    <citation type="submission" date="2023-06" db="EMBL/GenBank/DDBJ databases">
        <title>Identification and characterization of antibiotic-resistant Gram-negative bacteria.</title>
        <authorList>
            <person name="Cho G.-S."/>
            <person name="Lee J."/>
            <person name="Tai E."/>
            <person name="Jeong S."/>
            <person name="Kim I."/>
            <person name="Kim B.-E."/>
            <person name="Jeong M.-I."/>
            <person name="Oh K.-K."/>
            <person name="Franz C.M.A.P."/>
        </authorList>
    </citation>
    <scope>NUCLEOTIDE SEQUENCE [LARGE SCALE GENOMIC DNA]</scope>
    <source>
        <strain evidence="2 3">V106_12</strain>
    </source>
</reference>
<proteinExistence type="predicted"/>
<organism evidence="2 3">
    <name type="scientific">Lelliottia wanjuensis</name>
    <dbReference type="NCBI Taxonomy" id="3050585"/>
    <lineage>
        <taxon>Bacteria</taxon>
        <taxon>Pseudomonadati</taxon>
        <taxon>Pseudomonadota</taxon>
        <taxon>Gammaproteobacteria</taxon>
        <taxon>Enterobacterales</taxon>
        <taxon>Enterobacteriaceae</taxon>
        <taxon>Lelliottia</taxon>
    </lineage>
</organism>
<evidence type="ECO:0000313" key="3">
    <source>
        <dbReference type="Proteomes" id="UP001223214"/>
    </source>
</evidence>
<keyword evidence="3" id="KW-1185">Reference proteome</keyword>
<keyword evidence="1" id="KW-0812">Transmembrane</keyword>
<feature type="transmembrane region" description="Helical" evidence="1">
    <location>
        <begin position="12"/>
        <end position="33"/>
    </location>
</feature>
<gene>
    <name evidence="2" type="ORF">QQF32_06290</name>
</gene>
<comment type="caution">
    <text evidence="2">The sequence shown here is derived from an EMBL/GenBank/DDBJ whole genome shotgun (WGS) entry which is preliminary data.</text>
</comment>
<dbReference type="RefSeq" id="WP_285148238.1">
    <property type="nucleotide sequence ID" value="NZ_JASSOM010000045.1"/>
</dbReference>
<accession>A0AAP4D2I5</accession>
<sequence length="83" mass="9367">MMTPAKQAGLWLAQFLSFFIIFAAFYLLLPEVYLFELFSNSIGFITEADWNDLFMFTALGLSVLINALLILVVGTLKQKRGGR</sequence>
<protein>
    <submittedName>
        <fullName evidence="2">Uncharacterized protein</fullName>
    </submittedName>
</protein>
<dbReference type="EMBL" id="JASSOM010000045">
    <property type="protein sequence ID" value="MDK9362798.1"/>
    <property type="molecule type" value="Genomic_DNA"/>
</dbReference>
<name>A0AAP4D2I5_9ENTR</name>
<keyword evidence="1" id="KW-0472">Membrane</keyword>
<keyword evidence="1" id="KW-1133">Transmembrane helix</keyword>
<evidence type="ECO:0000256" key="1">
    <source>
        <dbReference type="SAM" id="Phobius"/>
    </source>
</evidence>
<evidence type="ECO:0000313" key="2">
    <source>
        <dbReference type="EMBL" id="MDK9362798.1"/>
    </source>
</evidence>
<dbReference type="Proteomes" id="UP001223214">
    <property type="component" value="Unassembled WGS sequence"/>
</dbReference>